<feature type="transmembrane region" description="Helical" evidence="1">
    <location>
        <begin position="160"/>
        <end position="176"/>
    </location>
</feature>
<feature type="transmembrane region" description="Helical" evidence="1">
    <location>
        <begin position="227"/>
        <end position="249"/>
    </location>
</feature>
<reference evidence="2 3" key="1">
    <citation type="submission" date="2020-08" db="EMBL/GenBank/DDBJ databases">
        <title>Genome public.</title>
        <authorList>
            <person name="Liu C."/>
            <person name="Sun Q."/>
        </authorList>
    </citation>
    <scope>NUCLEOTIDE SEQUENCE [LARGE SCALE GENOMIC DNA]</scope>
    <source>
        <strain evidence="2 3">BX1</strain>
    </source>
</reference>
<comment type="caution">
    <text evidence="2">The sequence shown here is derived from an EMBL/GenBank/DDBJ whole genome shotgun (WGS) entry which is preliminary data.</text>
</comment>
<evidence type="ECO:0000256" key="1">
    <source>
        <dbReference type="SAM" id="Phobius"/>
    </source>
</evidence>
<accession>A0ABR7NII1</accession>
<gene>
    <name evidence="2" type="ORF">H8717_07310</name>
</gene>
<dbReference type="InterPro" id="IPR039522">
    <property type="entry name" value="RING_finger_1_prok"/>
</dbReference>
<dbReference type="EMBL" id="JACRTB010000009">
    <property type="protein sequence ID" value="MBC8576211.1"/>
    <property type="molecule type" value="Genomic_DNA"/>
</dbReference>
<keyword evidence="1" id="KW-0472">Membrane</keyword>
<feature type="transmembrane region" description="Helical" evidence="1">
    <location>
        <begin position="182"/>
        <end position="206"/>
    </location>
</feature>
<dbReference type="InterPro" id="IPR024399">
    <property type="entry name" value="DUF2628"/>
</dbReference>
<dbReference type="Pfam" id="PF10947">
    <property type="entry name" value="DUF2628"/>
    <property type="match status" value="1"/>
</dbReference>
<protein>
    <submittedName>
        <fullName evidence="2">DUF2628 domain-containing protein</fullName>
    </submittedName>
</protein>
<dbReference type="Pfam" id="PF14446">
    <property type="entry name" value="Prok-RING_1"/>
    <property type="match status" value="1"/>
</dbReference>
<dbReference type="RefSeq" id="WP_262399752.1">
    <property type="nucleotide sequence ID" value="NZ_JACRTB010000009.1"/>
</dbReference>
<keyword evidence="1" id="KW-1133">Transmembrane helix</keyword>
<evidence type="ECO:0000313" key="2">
    <source>
        <dbReference type="EMBL" id="MBC8576211.1"/>
    </source>
</evidence>
<name>A0ABR7NII1_9FIRM</name>
<proteinExistence type="predicted"/>
<evidence type="ECO:0000313" key="3">
    <source>
        <dbReference type="Proteomes" id="UP000658131"/>
    </source>
</evidence>
<organism evidence="2 3">
    <name type="scientific">Yanshouia hominis</name>
    <dbReference type="NCBI Taxonomy" id="2763673"/>
    <lineage>
        <taxon>Bacteria</taxon>
        <taxon>Bacillati</taxon>
        <taxon>Bacillota</taxon>
        <taxon>Clostridia</taxon>
        <taxon>Eubacteriales</taxon>
        <taxon>Oscillospiraceae</taxon>
        <taxon>Yanshouia</taxon>
    </lineage>
</organism>
<sequence>MSKYTGIPCSRCGHTFTDQDDVVVCPECGAPHHRSCFRELGHCALQEQHAPDFSWSYHSAQSESEGTSQTVICSRCGAATPAELPNCQMCGSPLSSDAQEPPSLSGQGQYARHSASNFETYFDDWEYDGVTAREFSAYTGTGSYYFLSQFKRLVHSRQNISWNWCAFFFGFLYFFYRKMYRLGAVLLAFYIASSLPTMLCFFIGPFDQQMVFYGMQVSYNAQLLDQLAMLGNIMGFAQWALMILCGLFANKFYLQTALRTITQFRQGRQNDPQYYTDLYLLGRPNPLIIALLFAAFFITTGFLGTFMQIVPVA</sequence>
<keyword evidence="3" id="KW-1185">Reference proteome</keyword>
<keyword evidence="1" id="KW-0812">Transmembrane</keyword>
<dbReference type="Proteomes" id="UP000658131">
    <property type="component" value="Unassembled WGS sequence"/>
</dbReference>
<feature type="transmembrane region" description="Helical" evidence="1">
    <location>
        <begin position="287"/>
        <end position="310"/>
    </location>
</feature>